<dbReference type="InterPro" id="IPR013783">
    <property type="entry name" value="Ig-like_fold"/>
</dbReference>
<keyword evidence="8" id="KW-1185">Reference proteome</keyword>
<dbReference type="GO" id="GO:0016020">
    <property type="term" value="C:membrane"/>
    <property type="evidence" value="ECO:0007669"/>
    <property type="project" value="UniProtKB-SubCell"/>
</dbReference>
<evidence type="ECO:0000256" key="1">
    <source>
        <dbReference type="ARBA" id="ARBA00004370"/>
    </source>
</evidence>
<name>A0AAD7WUS5_9TELE</name>
<gene>
    <name evidence="7" type="ORF">AAFF_G00218570</name>
</gene>
<evidence type="ECO:0000259" key="6">
    <source>
        <dbReference type="PROSITE" id="PS50835"/>
    </source>
</evidence>
<evidence type="ECO:0000256" key="5">
    <source>
        <dbReference type="SAM" id="MobiDB-lite"/>
    </source>
</evidence>
<comment type="subcellular location">
    <subcellularLocation>
        <location evidence="1">Membrane</location>
    </subcellularLocation>
</comment>
<sequence length="248" mass="27128">MQWKKDNVIIIQITPNGMIKIQSEAFNGRLTLNKDTGALNISDLRDEDFGKYVFNGHDSKSRPIRPTDVQLQVYGRIISVWVNSTNSSSCNVTLSCMVEGGSQVALLWSRAGERIVGEENRTVLSVSPSLTEERYSCTATNPLGTQTGKVIVSPCQPPAVKLTVYAEVGENMQKDSVCNTSPHTVTVTSCYDIIKSTVLGKLTREHTFSNITRTQSLGDIDLASAMLPGPATSHNNTELKHGRGWRVA</sequence>
<evidence type="ECO:0000313" key="8">
    <source>
        <dbReference type="Proteomes" id="UP001221898"/>
    </source>
</evidence>
<evidence type="ECO:0000256" key="4">
    <source>
        <dbReference type="ARBA" id="ARBA00023180"/>
    </source>
</evidence>
<dbReference type="SUPFAM" id="SSF48726">
    <property type="entry name" value="Immunoglobulin"/>
    <property type="match status" value="2"/>
</dbReference>
<accession>A0AAD7WUS5</accession>
<keyword evidence="3" id="KW-0472">Membrane</keyword>
<feature type="domain" description="Ig-like" evidence="6">
    <location>
        <begin position="66"/>
        <end position="153"/>
    </location>
</feature>
<evidence type="ECO:0000256" key="2">
    <source>
        <dbReference type="ARBA" id="ARBA00022729"/>
    </source>
</evidence>
<dbReference type="Proteomes" id="UP001221898">
    <property type="component" value="Unassembled WGS sequence"/>
</dbReference>
<organism evidence="7 8">
    <name type="scientific">Aldrovandia affinis</name>
    <dbReference type="NCBI Taxonomy" id="143900"/>
    <lineage>
        <taxon>Eukaryota</taxon>
        <taxon>Metazoa</taxon>
        <taxon>Chordata</taxon>
        <taxon>Craniata</taxon>
        <taxon>Vertebrata</taxon>
        <taxon>Euteleostomi</taxon>
        <taxon>Actinopterygii</taxon>
        <taxon>Neopterygii</taxon>
        <taxon>Teleostei</taxon>
        <taxon>Notacanthiformes</taxon>
        <taxon>Halosauridae</taxon>
        <taxon>Aldrovandia</taxon>
    </lineage>
</organism>
<proteinExistence type="predicted"/>
<dbReference type="EMBL" id="JAINUG010000029">
    <property type="protein sequence ID" value="KAJ8409798.1"/>
    <property type="molecule type" value="Genomic_DNA"/>
</dbReference>
<reference evidence="7" key="1">
    <citation type="journal article" date="2023" name="Science">
        <title>Genome structures resolve the early diversification of teleost fishes.</title>
        <authorList>
            <person name="Parey E."/>
            <person name="Louis A."/>
            <person name="Montfort J."/>
            <person name="Bouchez O."/>
            <person name="Roques C."/>
            <person name="Iampietro C."/>
            <person name="Lluch J."/>
            <person name="Castinel A."/>
            <person name="Donnadieu C."/>
            <person name="Desvignes T."/>
            <person name="Floi Bucao C."/>
            <person name="Jouanno E."/>
            <person name="Wen M."/>
            <person name="Mejri S."/>
            <person name="Dirks R."/>
            <person name="Jansen H."/>
            <person name="Henkel C."/>
            <person name="Chen W.J."/>
            <person name="Zahm M."/>
            <person name="Cabau C."/>
            <person name="Klopp C."/>
            <person name="Thompson A.W."/>
            <person name="Robinson-Rechavi M."/>
            <person name="Braasch I."/>
            <person name="Lecointre G."/>
            <person name="Bobe J."/>
            <person name="Postlethwait J.H."/>
            <person name="Berthelot C."/>
            <person name="Roest Crollius H."/>
            <person name="Guiguen Y."/>
        </authorList>
    </citation>
    <scope>NUCLEOTIDE SEQUENCE</scope>
    <source>
        <strain evidence="7">NC1722</strain>
    </source>
</reference>
<dbReference type="AlphaFoldDB" id="A0AAD7WUS5"/>
<dbReference type="Gene3D" id="2.60.40.10">
    <property type="entry name" value="Immunoglobulins"/>
    <property type="match status" value="2"/>
</dbReference>
<protein>
    <recommendedName>
        <fullName evidence="6">Ig-like domain-containing protein</fullName>
    </recommendedName>
</protein>
<keyword evidence="4" id="KW-0325">Glycoprotein</keyword>
<dbReference type="PANTHER" id="PTHR12080:SF48">
    <property type="entry name" value="IMMUNOGLOBULIN SUBTYPE DOMAIN-CONTAINING PROTEIN"/>
    <property type="match status" value="1"/>
</dbReference>
<dbReference type="PANTHER" id="PTHR12080">
    <property type="entry name" value="SIGNALING LYMPHOCYTIC ACTIVATION MOLECULE"/>
    <property type="match status" value="1"/>
</dbReference>
<dbReference type="InterPro" id="IPR007110">
    <property type="entry name" value="Ig-like_dom"/>
</dbReference>
<dbReference type="InterPro" id="IPR036179">
    <property type="entry name" value="Ig-like_dom_sf"/>
</dbReference>
<dbReference type="PROSITE" id="PS50835">
    <property type="entry name" value="IG_LIKE"/>
    <property type="match status" value="1"/>
</dbReference>
<keyword evidence="2" id="KW-0732">Signal</keyword>
<evidence type="ECO:0000313" key="7">
    <source>
        <dbReference type="EMBL" id="KAJ8409798.1"/>
    </source>
</evidence>
<feature type="region of interest" description="Disordered" evidence="5">
    <location>
        <begin position="228"/>
        <end position="248"/>
    </location>
</feature>
<comment type="caution">
    <text evidence="7">The sequence shown here is derived from an EMBL/GenBank/DDBJ whole genome shotgun (WGS) entry which is preliminary data.</text>
</comment>
<dbReference type="InterPro" id="IPR015631">
    <property type="entry name" value="CD2/SLAM_rcpt"/>
</dbReference>
<evidence type="ECO:0000256" key="3">
    <source>
        <dbReference type="ARBA" id="ARBA00023136"/>
    </source>
</evidence>